<name>A0A699XBD7_TANCI</name>
<gene>
    <name evidence="1" type="ORF">Tci_929144</name>
</gene>
<sequence>VAHPFQHRPGARGGDGRPGVLRAAAVTAQSGPGNTEPACISGTTALRRTGPRSIATGARADHHPLLHVAD</sequence>
<feature type="non-terminal residue" evidence="1">
    <location>
        <position position="1"/>
    </location>
</feature>
<evidence type="ECO:0000313" key="1">
    <source>
        <dbReference type="EMBL" id="GFD57175.1"/>
    </source>
</evidence>
<reference evidence="1" key="1">
    <citation type="journal article" date="2019" name="Sci. Rep.">
        <title>Draft genome of Tanacetum cinerariifolium, the natural source of mosquito coil.</title>
        <authorList>
            <person name="Yamashiro T."/>
            <person name="Shiraishi A."/>
            <person name="Satake H."/>
            <person name="Nakayama K."/>
        </authorList>
    </citation>
    <scope>NUCLEOTIDE SEQUENCE</scope>
</reference>
<dbReference type="AlphaFoldDB" id="A0A699XBD7"/>
<comment type="caution">
    <text evidence="1">The sequence shown here is derived from an EMBL/GenBank/DDBJ whole genome shotgun (WGS) entry which is preliminary data.</text>
</comment>
<proteinExistence type="predicted"/>
<protein>
    <submittedName>
        <fullName evidence="1">Uncharacterized protein</fullName>
    </submittedName>
</protein>
<accession>A0A699XBD7</accession>
<dbReference type="EMBL" id="BKCJ011837973">
    <property type="protein sequence ID" value="GFD57175.1"/>
    <property type="molecule type" value="Genomic_DNA"/>
</dbReference>
<organism evidence="1">
    <name type="scientific">Tanacetum cinerariifolium</name>
    <name type="common">Dalmatian daisy</name>
    <name type="synonym">Chrysanthemum cinerariifolium</name>
    <dbReference type="NCBI Taxonomy" id="118510"/>
    <lineage>
        <taxon>Eukaryota</taxon>
        <taxon>Viridiplantae</taxon>
        <taxon>Streptophyta</taxon>
        <taxon>Embryophyta</taxon>
        <taxon>Tracheophyta</taxon>
        <taxon>Spermatophyta</taxon>
        <taxon>Magnoliopsida</taxon>
        <taxon>eudicotyledons</taxon>
        <taxon>Gunneridae</taxon>
        <taxon>Pentapetalae</taxon>
        <taxon>asterids</taxon>
        <taxon>campanulids</taxon>
        <taxon>Asterales</taxon>
        <taxon>Asteraceae</taxon>
        <taxon>Asteroideae</taxon>
        <taxon>Anthemideae</taxon>
        <taxon>Anthemidinae</taxon>
        <taxon>Tanacetum</taxon>
    </lineage>
</organism>